<evidence type="ECO:0000313" key="2">
    <source>
        <dbReference type="Proteomes" id="UP000176988"/>
    </source>
</evidence>
<organism evidence="1 2">
    <name type="scientific">Candidatus Uhrbacteria bacterium RIFOXYC2_FULL_47_19</name>
    <dbReference type="NCBI Taxonomy" id="1802424"/>
    <lineage>
        <taxon>Bacteria</taxon>
        <taxon>Candidatus Uhriibacteriota</taxon>
    </lineage>
</organism>
<name>A0A1F7WBF1_9BACT</name>
<reference evidence="1 2" key="1">
    <citation type="journal article" date="2016" name="Nat. Commun.">
        <title>Thousands of microbial genomes shed light on interconnected biogeochemical processes in an aquifer system.</title>
        <authorList>
            <person name="Anantharaman K."/>
            <person name="Brown C.T."/>
            <person name="Hug L.A."/>
            <person name="Sharon I."/>
            <person name="Castelle C.J."/>
            <person name="Probst A.J."/>
            <person name="Thomas B.C."/>
            <person name="Singh A."/>
            <person name="Wilkins M.J."/>
            <person name="Karaoz U."/>
            <person name="Brodie E.L."/>
            <person name="Williams K.H."/>
            <person name="Hubbard S.S."/>
            <person name="Banfield J.F."/>
        </authorList>
    </citation>
    <scope>NUCLEOTIDE SEQUENCE [LARGE SCALE GENOMIC DNA]</scope>
</reference>
<sequence length="298" mass="33891">MNQPTHDISLNESVLAVLAWFDVFGYPLTLVEVVRFARLTGGRELIGSRVKEELESDHRIVQFNGYYFLVGSEAIVKLRRRRFRLATRKLKKARCAARLFGLLPSVRLVGVCNSLAFSSADDNSDIDLFVVCRPGTIWTTRLFLTGALTLLGLRPTPKVQRDRLCPSFFVTETALDLSSHALSDGDPYLKFWICTLLPLYDAGGVYEHFLAANSWIFGPTNVVAVDNVQSKIQMGVFERTARQFQRCKFPSQIKDMANRDSRVVISDEVLKFHIIDRRANFRDEYHHRLTNLGISICD</sequence>
<dbReference type="Proteomes" id="UP000176988">
    <property type="component" value="Unassembled WGS sequence"/>
</dbReference>
<comment type="caution">
    <text evidence="1">The sequence shown here is derived from an EMBL/GenBank/DDBJ whole genome shotgun (WGS) entry which is preliminary data.</text>
</comment>
<dbReference type="EMBL" id="MGFG01000034">
    <property type="protein sequence ID" value="OGM00144.1"/>
    <property type="molecule type" value="Genomic_DNA"/>
</dbReference>
<evidence type="ECO:0008006" key="3">
    <source>
        <dbReference type="Google" id="ProtNLM"/>
    </source>
</evidence>
<dbReference type="STRING" id="1802424.A2480_03705"/>
<protein>
    <recommendedName>
        <fullName evidence="3">Polymerase nucleotidyl transferase domain-containing protein</fullName>
    </recommendedName>
</protein>
<gene>
    <name evidence="1" type="ORF">A2480_03705</name>
</gene>
<evidence type="ECO:0000313" key="1">
    <source>
        <dbReference type="EMBL" id="OGM00144.1"/>
    </source>
</evidence>
<accession>A0A1F7WBF1</accession>
<dbReference type="AlphaFoldDB" id="A0A1F7WBF1"/>
<proteinExistence type="predicted"/>